<dbReference type="GeneID" id="108070796"/>
<dbReference type="RefSeq" id="XP_017016885.2">
    <property type="nucleotide sequence ID" value="XM_017161396.3"/>
</dbReference>
<dbReference type="AlphaFoldDB" id="A0A6P4HMR4"/>
<feature type="region of interest" description="Disordered" evidence="1">
    <location>
        <begin position="1"/>
        <end position="68"/>
    </location>
</feature>
<proteinExistence type="predicted"/>
<dbReference type="PANTHER" id="PTHR35826:SF1">
    <property type="entry name" value="PROTEIN ATP6V1FNB-LIKE"/>
    <property type="match status" value="1"/>
</dbReference>
<keyword evidence="3" id="KW-1185">Reference proteome</keyword>
<evidence type="ECO:0000313" key="3">
    <source>
        <dbReference type="Proteomes" id="UP001652661"/>
    </source>
</evidence>
<reference evidence="4" key="2">
    <citation type="submission" date="2025-08" db="UniProtKB">
        <authorList>
            <consortium name="RefSeq"/>
        </authorList>
    </citation>
    <scope>IDENTIFICATION</scope>
    <source>
        <strain evidence="4">14028-0561.14</strain>
        <tissue evidence="4">Whole fly</tissue>
    </source>
</reference>
<gene>
    <name evidence="4" type="primary">LOC108070796</name>
</gene>
<accession>A0A6P4HMR4</accession>
<dbReference type="PANTHER" id="PTHR35826">
    <property type="entry name" value="PROTEIN ATP6V1FNB-LIKE"/>
    <property type="match status" value="1"/>
</dbReference>
<protein>
    <recommendedName>
        <fullName evidence="2">Sperm microtubule inner protein 1 C-terminal domain-containing protein</fullName>
    </recommendedName>
</protein>
<sequence>MSAPSRLSAPPPVSPRQTSKKTPEKPPNVEQKHNPCPNVKTFLTKEKTEQTKTRITTEVPPKTTVSPRRIESQKIIAFGRTLTNPVMLPDFRRKNPISGGNDFKVTKSAYKPTMSTIFSYDLSPLERNDYGLCHKNPINPMKSVSPTEVQLLQSGQRSTYLEKRYERTPDAKYNYPEATSMRYGWFHRLGDPFQKRVPRKN</sequence>
<evidence type="ECO:0000313" key="4">
    <source>
        <dbReference type="RefSeq" id="XP_017016885.2"/>
    </source>
</evidence>
<organism evidence="3 4">
    <name type="scientific">Drosophila kikkawai</name>
    <name type="common">Fruit fly</name>
    <dbReference type="NCBI Taxonomy" id="30033"/>
    <lineage>
        <taxon>Eukaryota</taxon>
        <taxon>Metazoa</taxon>
        <taxon>Ecdysozoa</taxon>
        <taxon>Arthropoda</taxon>
        <taxon>Hexapoda</taxon>
        <taxon>Insecta</taxon>
        <taxon>Pterygota</taxon>
        <taxon>Neoptera</taxon>
        <taxon>Endopterygota</taxon>
        <taxon>Diptera</taxon>
        <taxon>Brachycera</taxon>
        <taxon>Muscomorpha</taxon>
        <taxon>Ephydroidea</taxon>
        <taxon>Drosophilidae</taxon>
        <taxon>Drosophila</taxon>
        <taxon>Sophophora</taxon>
    </lineage>
</organism>
<evidence type="ECO:0000256" key="1">
    <source>
        <dbReference type="SAM" id="MobiDB-lite"/>
    </source>
</evidence>
<dbReference type="Proteomes" id="UP001652661">
    <property type="component" value="Chromosome 2R"/>
</dbReference>
<reference evidence="3" key="1">
    <citation type="submission" date="2025-05" db="UniProtKB">
        <authorList>
            <consortium name="RefSeq"/>
        </authorList>
    </citation>
    <scope>NUCLEOTIDE SEQUENCE [LARGE SCALE GENOMIC DNA]</scope>
    <source>
        <strain evidence="3">14028-0561.14</strain>
    </source>
</reference>
<dbReference type="OrthoDB" id="410807at2759"/>
<feature type="domain" description="Sperm microtubule inner protein 1 C-terminal" evidence="2">
    <location>
        <begin position="137"/>
        <end position="192"/>
    </location>
</feature>
<dbReference type="InterPro" id="IPR054323">
    <property type="entry name" value="SPMIP1_C"/>
</dbReference>
<evidence type="ECO:0000259" key="2">
    <source>
        <dbReference type="Pfam" id="PF22589"/>
    </source>
</evidence>
<feature type="compositionally biased region" description="Basic and acidic residues" evidence="1">
    <location>
        <begin position="43"/>
        <end position="52"/>
    </location>
</feature>
<name>A0A6P4HMR4_DROKI</name>
<dbReference type="Pfam" id="PF22589">
    <property type="entry name" value="SPMIP1"/>
    <property type="match status" value="1"/>
</dbReference>